<organism evidence="1 2">
    <name type="scientific">Dreissena polymorpha</name>
    <name type="common">Zebra mussel</name>
    <name type="synonym">Mytilus polymorpha</name>
    <dbReference type="NCBI Taxonomy" id="45954"/>
    <lineage>
        <taxon>Eukaryota</taxon>
        <taxon>Metazoa</taxon>
        <taxon>Spiralia</taxon>
        <taxon>Lophotrochozoa</taxon>
        <taxon>Mollusca</taxon>
        <taxon>Bivalvia</taxon>
        <taxon>Autobranchia</taxon>
        <taxon>Heteroconchia</taxon>
        <taxon>Euheterodonta</taxon>
        <taxon>Imparidentia</taxon>
        <taxon>Neoheterodontei</taxon>
        <taxon>Myida</taxon>
        <taxon>Dreissenoidea</taxon>
        <taxon>Dreissenidae</taxon>
        <taxon>Dreissena</taxon>
    </lineage>
</organism>
<dbReference type="EMBL" id="JAIWYP010000004">
    <property type="protein sequence ID" value="KAH3838605.1"/>
    <property type="molecule type" value="Genomic_DNA"/>
</dbReference>
<protein>
    <submittedName>
        <fullName evidence="1">Uncharacterized protein</fullName>
    </submittedName>
</protein>
<comment type="caution">
    <text evidence="1">The sequence shown here is derived from an EMBL/GenBank/DDBJ whole genome shotgun (WGS) entry which is preliminary data.</text>
</comment>
<evidence type="ECO:0000313" key="2">
    <source>
        <dbReference type="Proteomes" id="UP000828390"/>
    </source>
</evidence>
<keyword evidence="2" id="KW-1185">Reference proteome</keyword>
<evidence type="ECO:0000313" key="1">
    <source>
        <dbReference type="EMBL" id="KAH3838605.1"/>
    </source>
</evidence>
<reference evidence="1" key="1">
    <citation type="journal article" date="2019" name="bioRxiv">
        <title>The Genome of the Zebra Mussel, Dreissena polymorpha: A Resource for Invasive Species Research.</title>
        <authorList>
            <person name="McCartney M.A."/>
            <person name="Auch B."/>
            <person name="Kono T."/>
            <person name="Mallez S."/>
            <person name="Zhang Y."/>
            <person name="Obille A."/>
            <person name="Becker A."/>
            <person name="Abrahante J.E."/>
            <person name="Garbe J."/>
            <person name="Badalamenti J.P."/>
            <person name="Herman A."/>
            <person name="Mangelson H."/>
            <person name="Liachko I."/>
            <person name="Sullivan S."/>
            <person name="Sone E.D."/>
            <person name="Koren S."/>
            <person name="Silverstein K.A.T."/>
            <person name="Beckman K.B."/>
            <person name="Gohl D.M."/>
        </authorList>
    </citation>
    <scope>NUCLEOTIDE SEQUENCE</scope>
    <source>
        <strain evidence="1">Duluth1</strain>
        <tissue evidence="1">Whole animal</tissue>
    </source>
</reference>
<dbReference type="Proteomes" id="UP000828390">
    <property type="component" value="Unassembled WGS sequence"/>
</dbReference>
<sequence>MKVSHITKLEIIRLHRHSMKARRIVRDLTNQGKNVTLDHVRYWISQYYEGRFLPGEDAC</sequence>
<accession>A0A9D4QQH3</accession>
<proteinExistence type="predicted"/>
<name>A0A9D4QQH3_DREPO</name>
<gene>
    <name evidence="1" type="ORF">DPMN_112014</name>
</gene>
<reference evidence="1" key="2">
    <citation type="submission" date="2020-11" db="EMBL/GenBank/DDBJ databases">
        <authorList>
            <person name="McCartney M.A."/>
            <person name="Auch B."/>
            <person name="Kono T."/>
            <person name="Mallez S."/>
            <person name="Becker A."/>
            <person name="Gohl D.M."/>
            <person name="Silverstein K.A.T."/>
            <person name="Koren S."/>
            <person name="Bechman K.B."/>
            <person name="Herman A."/>
            <person name="Abrahante J.E."/>
            <person name="Garbe J."/>
        </authorList>
    </citation>
    <scope>NUCLEOTIDE SEQUENCE</scope>
    <source>
        <strain evidence="1">Duluth1</strain>
        <tissue evidence="1">Whole animal</tissue>
    </source>
</reference>
<dbReference type="AlphaFoldDB" id="A0A9D4QQH3"/>